<comment type="caution">
    <text evidence="1">The sequence shown here is derived from an EMBL/GenBank/DDBJ whole genome shotgun (WGS) entry which is preliminary data.</text>
</comment>
<proteinExistence type="predicted"/>
<evidence type="ECO:0000313" key="1">
    <source>
        <dbReference type="EMBL" id="CAG8809413.1"/>
    </source>
</evidence>
<dbReference type="PANTHER" id="PTHR35617:SF3">
    <property type="entry name" value="CORE-BINDING (CB) DOMAIN-CONTAINING PROTEIN"/>
    <property type="match status" value="1"/>
</dbReference>
<dbReference type="PANTHER" id="PTHR35617">
    <property type="entry name" value="PHAGE_INTEGRASE DOMAIN-CONTAINING PROTEIN"/>
    <property type="match status" value="1"/>
</dbReference>
<reference evidence="1 2" key="1">
    <citation type="submission" date="2021-06" db="EMBL/GenBank/DDBJ databases">
        <authorList>
            <person name="Kallberg Y."/>
            <person name="Tangrot J."/>
            <person name="Rosling A."/>
        </authorList>
    </citation>
    <scope>NUCLEOTIDE SEQUENCE [LARGE SCALE GENOMIC DNA]</scope>
    <source>
        <strain evidence="1 2">120-4 pot B 10/14</strain>
    </source>
</reference>
<gene>
    <name evidence="1" type="ORF">GMARGA_LOCUS24882</name>
</gene>
<dbReference type="SUPFAM" id="SSF56349">
    <property type="entry name" value="DNA breaking-rejoining enzymes"/>
    <property type="match status" value="1"/>
</dbReference>
<sequence length="256" mass="28622">ELVPIVDGHANRPTTTLANKQSHDLRLDISKVHEYIDNLLVGQNQDIAKLMLGIFRSNPSAESGDDIYNIIPSLDFIISLGDNSWMLLITLAKKTAFLCALSSASKPSDLARLDLTTLTNTQNGITIQCINPKEINIAIGHGINKKRTKKNLRFTNEQRTAIFLSCISLHRPASIDSIANWLKDIIRKSAPNRKAKDIRVLLAMLAQNGSANLNLILALKNWSSLNTYQRFYQRGIKLILEQNNITEKIINQAKNI</sequence>
<protein>
    <submittedName>
        <fullName evidence="1">38859_t:CDS:1</fullName>
    </submittedName>
</protein>
<keyword evidence="2" id="KW-1185">Reference proteome</keyword>
<dbReference type="Proteomes" id="UP000789901">
    <property type="component" value="Unassembled WGS sequence"/>
</dbReference>
<feature type="non-terminal residue" evidence="1">
    <location>
        <position position="1"/>
    </location>
</feature>
<dbReference type="InterPro" id="IPR011010">
    <property type="entry name" value="DNA_brk_join_enz"/>
</dbReference>
<accession>A0ABN7W0D8</accession>
<evidence type="ECO:0000313" key="2">
    <source>
        <dbReference type="Proteomes" id="UP000789901"/>
    </source>
</evidence>
<name>A0ABN7W0D8_GIGMA</name>
<organism evidence="1 2">
    <name type="scientific">Gigaspora margarita</name>
    <dbReference type="NCBI Taxonomy" id="4874"/>
    <lineage>
        <taxon>Eukaryota</taxon>
        <taxon>Fungi</taxon>
        <taxon>Fungi incertae sedis</taxon>
        <taxon>Mucoromycota</taxon>
        <taxon>Glomeromycotina</taxon>
        <taxon>Glomeromycetes</taxon>
        <taxon>Diversisporales</taxon>
        <taxon>Gigasporaceae</taxon>
        <taxon>Gigaspora</taxon>
    </lineage>
</organism>
<dbReference type="EMBL" id="CAJVQB010026858">
    <property type="protein sequence ID" value="CAG8809413.1"/>
    <property type="molecule type" value="Genomic_DNA"/>
</dbReference>